<keyword evidence="4 9" id="KW-0548">Nucleotidyltransferase</keyword>
<dbReference type="Gene3D" id="1.10.10.1250">
    <property type="entry name" value="RNA polymerase, subunit delta, N-terminal domain"/>
    <property type="match status" value="1"/>
</dbReference>
<dbReference type="GO" id="GO:0000428">
    <property type="term" value="C:DNA-directed RNA polymerase complex"/>
    <property type="evidence" value="ECO:0007669"/>
    <property type="project" value="UniProtKB-KW"/>
</dbReference>
<dbReference type="InterPro" id="IPR038087">
    <property type="entry name" value="RNAP_delta_N_dom_sf"/>
</dbReference>
<dbReference type="Proteomes" id="UP001524435">
    <property type="component" value="Unassembled WGS sequence"/>
</dbReference>
<gene>
    <name evidence="9" type="primary">rpoE</name>
    <name evidence="9" type="ORF">NE663_09605</name>
</gene>
<feature type="region of interest" description="Disordered" evidence="7">
    <location>
        <begin position="88"/>
        <end position="109"/>
    </location>
</feature>
<name>A0ABT1SMT2_9FIRM</name>
<evidence type="ECO:0000256" key="2">
    <source>
        <dbReference type="ARBA" id="ARBA00022478"/>
    </source>
</evidence>
<dbReference type="GO" id="GO:0003899">
    <property type="term" value="F:DNA-directed RNA polymerase activity"/>
    <property type="evidence" value="ECO:0007669"/>
    <property type="project" value="UniProtKB-EC"/>
</dbReference>
<accession>A0ABT1SMT2</accession>
<feature type="domain" description="HTH HARE-type" evidence="8">
    <location>
        <begin position="3"/>
        <end position="70"/>
    </location>
</feature>
<evidence type="ECO:0000313" key="9">
    <source>
        <dbReference type="EMBL" id="MCQ5122511.1"/>
    </source>
</evidence>
<comment type="caution">
    <text evidence="9">The sequence shown here is derived from an EMBL/GenBank/DDBJ whole genome shotgun (WGS) entry which is preliminary data.</text>
</comment>
<sequence>MKKSMIDVAYELMSKKKKAMTFAKLWEEVTQALGMDEMQKEEAIAHFYSDLSLDTRFLHVGDNKWDLRNRHTFNETIIDTSALLIDDEAEDSEALEEAEEEKETNEEFD</sequence>
<comment type="similarity">
    <text evidence="1">Belongs to the RpoE family.</text>
</comment>
<dbReference type="InterPro" id="IPR029757">
    <property type="entry name" value="RpoE"/>
</dbReference>
<keyword evidence="5" id="KW-0804">Transcription</keyword>
<dbReference type="NCBIfam" id="NF045964">
    <property type="entry name" value="RNAP_delt_plasma"/>
    <property type="match status" value="1"/>
</dbReference>
<proteinExistence type="inferred from homology"/>
<dbReference type="PROSITE" id="PS51913">
    <property type="entry name" value="HTH_HARE"/>
    <property type="match status" value="1"/>
</dbReference>
<evidence type="ECO:0000259" key="8">
    <source>
        <dbReference type="PROSITE" id="PS51913"/>
    </source>
</evidence>
<dbReference type="EMBL" id="JANGCH010000017">
    <property type="protein sequence ID" value="MCQ5122511.1"/>
    <property type="molecule type" value="Genomic_DNA"/>
</dbReference>
<organism evidence="9 10">
    <name type="scientific">Massilicoli timonensis</name>
    <dbReference type="NCBI Taxonomy" id="2015901"/>
    <lineage>
        <taxon>Bacteria</taxon>
        <taxon>Bacillati</taxon>
        <taxon>Bacillota</taxon>
        <taxon>Erysipelotrichia</taxon>
        <taxon>Erysipelotrichales</taxon>
        <taxon>Erysipelotrichaceae</taxon>
        <taxon>Massilicoli</taxon>
    </lineage>
</organism>
<evidence type="ECO:0000256" key="3">
    <source>
        <dbReference type="ARBA" id="ARBA00022679"/>
    </source>
</evidence>
<evidence type="ECO:0000256" key="4">
    <source>
        <dbReference type="ARBA" id="ARBA00022695"/>
    </source>
</evidence>
<keyword evidence="10" id="KW-1185">Reference proteome</keyword>
<keyword evidence="2 9" id="KW-0240">DNA-directed RNA polymerase</keyword>
<dbReference type="RefSeq" id="WP_256198259.1">
    <property type="nucleotide sequence ID" value="NZ_CALVCM010000059.1"/>
</dbReference>
<protein>
    <recommendedName>
        <fullName evidence="6">RNAP delta factor</fullName>
    </recommendedName>
</protein>
<dbReference type="InterPro" id="IPR007759">
    <property type="entry name" value="Asxl_HARE-HTH"/>
</dbReference>
<dbReference type="Pfam" id="PF05066">
    <property type="entry name" value="HARE-HTH"/>
    <property type="match status" value="1"/>
</dbReference>
<dbReference type="NCBIfam" id="TIGR04567">
    <property type="entry name" value="RNAP_delt_lowGC"/>
    <property type="match status" value="1"/>
</dbReference>
<evidence type="ECO:0000256" key="6">
    <source>
        <dbReference type="ARBA" id="ARBA00031937"/>
    </source>
</evidence>
<evidence type="ECO:0000256" key="7">
    <source>
        <dbReference type="SAM" id="MobiDB-lite"/>
    </source>
</evidence>
<reference evidence="9 10" key="1">
    <citation type="submission" date="2022-06" db="EMBL/GenBank/DDBJ databases">
        <title>Isolation of gut microbiota from human fecal samples.</title>
        <authorList>
            <person name="Pamer E.G."/>
            <person name="Barat B."/>
            <person name="Waligurski E."/>
            <person name="Medina S."/>
            <person name="Paddock L."/>
            <person name="Mostad J."/>
        </authorList>
    </citation>
    <scope>NUCLEOTIDE SEQUENCE [LARGE SCALE GENOMIC DNA]</scope>
    <source>
        <strain evidence="9 10">DFI.6.1</strain>
    </source>
</reference>
<evidence type="ECO:0000256" key="5">
    <source>
        <dbReference type="ARBA" id="ARBA00023163"/>
    </source>
</evidence>
<keyword evidence="3 9" id="KW-0808">Transferase</keyword>
<evidence type="ECO:0000256" key="1">
    <source>
        <dbReference type="ARBA" id="ARBA00009828"/>
    </source>
</evidence>
<evidence type="ECO:0000313" key="10">
    <source>
        <dbReference type="Proteomes" id="UP001524435"/>
    </source>
</evidence>